<dbReference type="STRING" id="4555.A0A368Q8H9"/>
<dbReference type="AlphaFoldDB" id="A0A368Q8H9"/>
<protein>
    <submittedName>
        <fullName evidence="2">Uncharacterized protein</fullName>
    </submittedName>
</protein>
<dbReference type="Pfam" id="PF03350">
    <property type="entry name" value="UPF0114"/>
    <property type="match status" value="1"/>
</dbReference>
<sequence>MFYPCACSIAADAVQGAAGDLRFPVPAFLALLAIADWLSCVKGVHSGQMVLKVVEAIGEISYLAGIVMLIFGMGLYGLLISNASTDVPSESDRALRGSSLLGMFPSKVTSVFRLKPFLRVYFS</sequence>
<dbReference type="OrthoDB" id="1935713at2759"/>
<reference evidence="2" key="2">
    <citation type="submission" date="2015-07" db="EMBL/GenBank/DDBJ databases">
        <authorList>
            <person name="Noorani M."/>
        </authorList>
    </citation>
    <scope>NUCLEOTIDE SEQUENCE</scope>
    <source>
        <strain evidence="2">Yugu1</strain>
    </source>
</reference>
<keyword evidence="1" id="KW-0812">Transmembrane</keyword>
<reference evidence="2" key="1">
    <citation type="journal article" date="2012" name="Nat. Biotechnol.">
        <title>Reference genome sequence of the model plant Setaria.</title>
        <authorList>
            <person name="Bennetzen J.L."/>
            <person name="Schmutz J."/>
            <person name="Wang H."/>
            <person name="Percifield R."/>
            <person name="Hawkins J."/>
            <person name="Pontaroli A.C."/>
            <person name="Estep M."/>
            <person name="Feng L."/>
            <person name="Vaughn J.N."/>
            <person name="Grimwood J."/>
            <person name="Jenkins J."/>
            <person name="Barry K."/>
            <person name="Lindquist E."/>
            <person name="Hellsten U."/>
            <person name="Deshpande S."/>
            <person name="Wang X."/>
            <person name="Wu X."/>
            <person name="Mitros T."/>
            <person name="Triplett J."/>
            <person name="Yang X."/>
            <person name="Ye C.Y."/>
            <person name="Mauro-Herrera M."/>
            <person name="Wang L."/>
            <person name="Li P."/>
            <person name="Sharma M."/>
            <person name="Sharma R."/>
            <person name="Ronald P.C."/>
            <person name="Panaud O."/>
            <person name="Kellogg E.A."/>
            <person name="Brutnell T.P."/>
            <person name="Doust A.N."/>
            <person name="Tuskan G.A."/>
            <person name="Rokhsar D."/>
            <person name="Devos K.M."/>
        </authorList>
    </citation>
    <scope>NUCLEOTIDE SEQUENCE [LARGE SCALE GENOMIC DNA]</scope>
    <source>
        <strain evidence="2">Yugu1</strain>
    </source>
</reference>
<name>A0A368Q8H9_SETIT</name>
<feature type="transmembrane region" description="Helical" evidence="1">
    <location>
        <begin position="56"/>
        <end position="79"/>
    </location>
</feature>
<evidence type="ECO:0000313" key="2">
    <source>
        <dbReference type="EMBL" id="RCV14316.1"/>
    </source>
</evidence>
<dbReference type="EMBL" id="CM003529">
    <property type="protein sequence ID" value="RCV14316.1"/>
    <property type="molecule type" value="Genomic_DNA"/>
</dbReference>
<proteinExistence type="predicted"/>
<accession>A0A368Q8H9</accession>
<organism evidence="2">
    <name type="scientific">Setaria italica</name>
    <name type="common">Foxtail millet</name>
    <name type="synonym">Panicum italicum</name>
    <dbReference type="NCBI Taxonomy" id="4555"/>
    <lineage>
        <taxon>Eukaryota</taxon>
        <taxon>Viridiplantae</taxon>
        <taxon>Streptophyta</taxon>
        <taxon>Embryophyta</taxon>
        <taxon>Tracheophyta</taxon>
        <taxon>Spermatophyta</taxon>
        <taxon>Magnoliopsida</taxon>
        <taxon>Liliopsida</taxon>
        <taxon>Poales</taxon>
        <taxon>Poaceae</taxon>
        <taxon>PACMAD clade</taxon>
        <taxon>Panicoideae</taxon>
        <taxon>Panicodae</taxon>
        <taxon>Paniceae</taxon>
        <taxon>Cenchrinae</taxon>
        <taxon>Setaria</taxon>
    </lineage>
</organism>
<keyword evidence="1" id="KW-1133">Transmembrane helix</keyword>
<evidence type="ECO:0000256" key="1">
    <source>
        <dbReference type="SAM" id="Phobius"/>
    </source>
</evidence>
<dbReference type="InterPro" id="IPR005134">
    <property type="entry name" value="UPF0114"/>
</dbReference>
<dbReference type="PANTHER" id="PTHR31721:SF1">
    <property type="entry name" value="OS07G0656700 PROTEIN"/>
    <property type="match status" value="1"/>
</dbReference>
<gene>
    <name evidence="2" type="ORF">SETIT_2G415700v2</name>
</gene>
<dbReference type="PANTHER" id="PTHR31721">
    <property type="entry name" value="OS06G0710300 PROTEIN"/>
    <property type="match status" value="1"/>
</dbReference>
<keyword evidence="1" id="KW-0472">Membrane</keyword>